<dbReference type="EMBL" id="JACXVP010000003">
    <property type="protein sequence ID" value="KAG5617676.1"/>
    <property type="molecule type" value="Genomic_DNA"/>
</dbReference>
<feature type="region of interest" description="Disordered" evidence="1">
    <location>
        <begin position="22"/>
        <end position="46"/>
    </location>
</feature>
<accession>A0A9J6A0I9</accession>
<dbReference type="Proteomes" id="UP000824120">
    <property type="component" value="Chromosome 3"/>
</dbReference>
<dbReference type="AlphaFoldDB" id="A0A9J6A0I9"/>
<reference evidence="2 3" key="1">
    <citation type="submission" date="2020-09" db="EMBL/GenBank/DDBJ databases">
        <title>De no assembly of potato wild relative species, Solanum commersonii.</title>
        <authorList>
            <person name="Cho K."/>
        </authorList>
    </citation>
    <scope>NUCLEOTIDE SEQUENCE [LARGE SCALE GENOMIC DNA]</scope>
    <source>
        <strain evidence="2">LZ3.2</strain>
        <tissue evidence="2">Leaf</tissue>
    </source>
</reference>
<organism evidence="2 3">
    <name type="scientific">Solanum commersonii</name>
    <name type="common">Commerson's wild potato</name>
    <name type="synonym">Commerson's nightshade</name>
    <dbReference type="NCBI Taxonomy" id="4109"/>
    <lineage>
        <taxon>Eukaryota</taxon>
        <taxon>Viridiplantae</taxon>
        <taxon>Streptophyta</taxon>
        <taxon>Embryophyta</taxon>
        <taxon>Tracheophyta</taxon>
        <taxon>Spermatophyta</taxon>
        <taxon>Magnoliopsida</taxon>
        <taxon>eudicotyledons</taxon>
        <taxon>Gunneridae</taxon>
        <taxon>Pentapetalae</taxon>
        <taxon>asterids</taxon>
        <taxon>lamiids</taxon>
        <taxon>Solanales</taxon>
        <taxon>Solanaceae</taxon>
        <taxon>Solanoideae</taxon>
        <taxon>Solaneae</taxon>
        <taxon>Solanum</taxon>
    </lineage>
</organism>
<evidence type="ECO:0000256" key="1">
    <source>
        <dbReference type="SAM" id="MobiDB-lite"/>
    </source>
</evidence>
<evidence type="ECO:0000313" key="3">
    <source>
        <dbReference type="Proteomes" id="UP000824120"/>
    </source>
</evidence>
<gene>
    <name evidence="2" type="ORF">H5410_017500</name>
</gene>
<sequence length="196" mass="21631">MEKLLVPSLCLLIQSHHLKVPGWGRRTDSSQSDHGVPGPSNSSKLMSQAELEVKQLLKGCTFTKDQYDHILKGPEPGLANQELEHLGDQEHIQHMPEISDDNMTTVCDPLAETSSGSSSSGNDTLMDSSQEGQLVVVSTDIRRSTKTKQPLAWMTNFVTQKAVKYPMGNYVSYNHLSYSYQCYIVASSSSLKKPST</sequence>
<proteinExistence type="predicted"/>
<feature type="region of interest" description="Disordered" evidence="1">
    <location>
        <begin position="109"/>
        <end position="129"/>
    </location>
</feature>
<evidence type="ECO:0000313" key="2">
    <source>
        <dbReference type="EMBL" id="KAG5617676.1"/>
    </source>
</evidence>
<comment type="caution">
    <text evidence="2">The sequence shown here is derived from an EMBL/GenBank/DDBJ whole genome shotgun (WGS) entry which is preliminary data.</text>
</comment>
<keyword evidence="3" id="KW-1185">Reference proteome</keyword>
<protein>
    <submittedName>
        <fullName evidence="2">Uncharacterized protein</fullName>
    </submittedName>
</protein>
<feature type="compositionally biased region" description="Polar residues" evidence="1">
    <location>
        <begin position="29"/>
        <end position="46"/>
    </location>
</feature>
<name>A0A9J6A0I9_SOLCO</name>